<proteinExistence type="predicted"/>
<dbReference type="PANTHER" id="PTHR47932">
    <property type="entry name" value="ATPASE EXPRESSION PROTEIN 3"/>
    <property type="match status" value="1"/>
</dbReference>
<dbReference type="InterPro" id="IPR011990">
    <property type="entry name" value="TPR-like_helical_dom_sf"/>
</dbReference>
<dbReference type="PANTHER" id="PTHR47932:SF63">
    <property type="entry name" value="OS08G0290000 PROTEIN"/>
    <property type="match status" value="1"/>
</dbReference>
<keyword evidence="4" id="KW-1185">Reference proteome</keyword>
<reference evidence="3 4" key="1">
    <citation type="journal article" date="2020" name="IScience">
        <title>Genome Sequencing of the Endangered Kingdonia uniflora (Circaeasteraceae, Ranunculales) Reveals Potential Mechanisms of Evolutionary Specialization.</title>
        <authorList>
            <person name="Sun Y."/>
            <person name="Deng T."/>
            <person name="Zhang A."/>
            <person name="Moore M.J."/>
            <person name="Landis J.B."/>
            <person name="Lin N."/>
            <person name="Zhang H."/>
            <person name="Zhang X."/>
            <person name="Huang J."/>
            <person name="Zhang X."/>
            <person name="Sun H."/>
            <person name="Wang H."/>
        </authorList>
    </citation>
    <scope>NUCLEOTIDE SEQUENCE [LARGE SCALE GENOMIC DNA]</scope>
    <source>
        <strain evidence="3">TB1705</strain>
        <tissue evidence="3">Leaf</tissue>
    </source>
</reference>
<dbReference type="EMBL" id="JACGCM010001221">
    <property type="protein sequence ID" value="KAF6158471.1"/>
    <property type="molecule type" value="Genomic_DNA"/>
</dbReference>
<dbReference type="InterPro" id="IPR002885">
    <property type="entry name" value="PPR_rpt"/>
</dbReference>
<sequence>MVGSTSVDAGGGEKFRVVPSVREVSENEVMETVSTLLPNRNPRIQLNQFFRIWFGFSVVSLKSALDLLRTVEFDTVSYNTLIWGFCKEGLVKQVVGVLSKMIKKDVVIDSFTLNVLIKGFCRVGLLGNAELMMDKFVKVGIDRDIVKVNCVEKLFGVSLV</sequence>
<dbReference type="Gene3D" id="1.25.40.10">
    <property type="entry name" value="Tetratricopeptide repeat domain"/>
    <property type="match status" value="1"/>
</dbReference>
<dbReference type="OrthoDB" id="185373at2759"/>
<evidence type="ECO:0008006" key="5">
    <source>
        <dbReference type="Google" id="ProtNLM"/>
    </source>
</evidence>
<evidence type="ECO:0000313" key="3">
    <source>
        <dbReference type="EMBL" id="KAF6158471.1"/>
    </source>
</evidence>
<dbReference type="PROSITE" id="PS51375">
    <property type="entry name" value="PPR"/>
    <property type="match status" value="2"/>
</dbReference>
<keyword evidence="1" id="KW-0677">Repeat</keyword>
<dbReference type="AlphaFoldDB" id="A0A7J7MU58"/>
<evidence type="ECO:0000313" key="4">
    <source>
        <dbReference type="Proteomes" id="UP000541444"/>
    </source>
</evidence>
<dbReference type="GO" id="GO:0003729">
    <property type="term" value="F:mRNA binding"/>
    <property type="evidence" value="ECO:0007669"/>
    <property type="project" value="TreeGrafter"/>
</dbReference>
<organism evidence="3 4">
    <name type="scientific">Kingdonia uniflora</name>
    <dbReference type="NCBI Taxonomy" id="39325"/>
    <lineage>
        <taxon>Eukaryota</taxon>
        <taxon>Viridiplantae</taxon>
        <taxon>Streptophyta</taxon>
        <taxon>Embryophyta</taxon>
        <taxon>Tracheophyta</taxon>
        <taxon>Spermatophyta</taxon>
        <taxon>Magnoliopsida</taxon>
        <taxon>Ranunculales</taxon>
        <taxon>Circaeasteraceae</taxon>
        <taxon>Kingdonia</taxon>
    </lineage>
</organism>
<accession>A0A7J7MU58</accession>
<name>A0A7J7MU58_9MAGN</name>
<evidence type="ECO:0000256" key="2">
    <source>
        <dbReference type="PROSITE-ProRule" id="PRU00708"/>
    </source>
</evidence>
<dbReference type="Pfam" id="PF13041">
    <property type="entry name" value="PPR_2"/>
    <property type="match status" value="1"/>
</dbReference>
<gene>
    <name evidence="3" type="ORF">GIB67_022068</name>
</gene>
<protein>
    <recommendedName>
        <fullName evidence="5">Pentatricopeptide repeat-containing protein</fullName>
    </recommendedName>
</protein>
<feature type="repeat" description="PPR" evidence="2">
    <location>
        <begin position="74"/>
        <end position="108"/>
    </location>
</feature>
<comment type="caution">
    <text evidence="3">The sequence shown here is derived from an EMBL/GenBank/DDBJ whole genome shotgun (WGS) entry which is preliminary data.</text>
</comment>
<dbReference type="Proteomes" id="UP000541444">
    <property type="component" value="Unassembled WGS sequence"/>
</dbReference>
<evidence type="ECO:0000256" key="1">
    <source>
        <dbReference type="ARBA" id="ARBA00022737"/>
    </source>
</evidence>
<dbReference type="NCBIfam" id="TIGR00756">
    <property type="entry name" value="PPR"/>
    <property type="match status" value="1"/>
</dbReference>
<feature type="repeat" description="PPR" evidence="2">
    <location>
        <begin position="109"/>
        <end position="143"/>
    </location>
</feature>